<dbReference type="OrthoDB" id="5382058at2759"/>
<dbReference type="SUPFAM" id="SSF53474">
    <property type="entry name" value="alpha/beta-Hydrolases"/>
    <property type="match status" value="1"/>
</dbReference>
<dbReference type="EMBL" id="CDHN01000001">
    <property type="protein sequence ID" value="CEJ81448.1"/>
    <property type="molecule type" value="Genomic_DNA"/>
</dbReference>
<name>A0A0A1SM95_9HYPO</name>
<dbReference type="InterPro" id="IPR005152">
    <property type="entry name" value="Lipase_secreted"/>
</dbReference>
<accession>A0A0A1SM95</accession>
<dbReference type="Proteomes" id="UP000039046">
    <property type="component" value="Unassembled WGS sequence"/>
</dbReference>
<dbReference type="STRING" id="1531966.A0A0A1SM95"/>
<reference evidence="1 2" key="1">
    <citation type="journal article" date="2015" name="Genome Announc.">
        <title>Draft Genome Sequence and Gene Annotation of the Entomopathogenic Fungus Verticillium hemipterigenum.</title>
        <authorList>
            <person name="Horn F."/>
            <person name="Habel A."/>
            <person name="Scharf D.H."/>
            <person name="Dworschak J."/>
            <person name="Brakhage A.A."/>
            <person name="Guthke R."/>
            <person name="Hertweck C."/>
            <person name="Linde J."/>
        </authorList>
    </citation>
    <scope>NUCLEOTIDE SEQUENCE [LARGE SCALE GENOMIC DNA]</scope>
</reference>
<gene>
    <name evidence="1" type="ORF">VHEMI01570</name>
</gene>
<dbReference type="AlphaFoldDB" id="A0A0A1SM95"/>
<evidence type="ECO:0000313" key="1">
    <source>
        <dbReference type="EMBL" id="CEJ81448.1"/>
    </source>
</evidence>
<organism evidence="1 2">
    <name type="scientific">[Torrubiella] hemipterigena</name>
    <dbReference type="NCBI Taxonomy" id="1531966"/>
    <lineage>
        <taxon>Eukaryota</taxon>
        <taxon>Fungi</taxon>
        <taxon>Dikarya</taxon>
        <taxon>Ascomycota</taxon>
        <taxon>Pezizomycotina</taxon>
        <taxon>Sordariomycetes</taxon>
        <taxon>Hypocreomycetidae</taxon>
        <taxon>Hypocreales</taxon>
        <taxon>Clavicipitaceae</taxon>
        <taxon>Clavicipitaceae incertae sedis</taxon>
        <taxon>'Torrubiella' clade</taxon>
    </lineage>
</organism>
<dbReference type="Pfam" id="PF03583">
    <property type="entry name" value="LIP"/>
    <property type="match status" value="1"/>
</dbReference>
<dbReference type="Gene3D" id="3.40.50.1820">
    <property type="entry name" value="alpha/beta hydrolase"/>
    <property type="match status" value="1"/>
</dbReference>
<proteinExistence type="predicted"/>
<keyword evidence="2" id="KW-1185">Reference proteome</keyword>
<sequence>MSTEPVEVEGAFAEKQAQIFNLLNKRLVDPLYALTNEDEHNHTHVSLKEIKELGWPIAVVPGSPGNRSKAPVLVIQGLSDKIVLPEVTRDVYNDCCREGSEIHLLEYPAKFHGSVMPAAAPEWLEWMDARFRGEATTGKCDTFVRKPLDQSLVKNPPEDD</sequence>
<evidence type="ECO:0008006" key="3">
    <source>
        <dbReference type="Google" id="ProtNLM"/>
    </source>
</evidence>
<protein>
    <recommendedName>
        <fullName evidence="3">Peptidase S9 prolyl oligopeptidase catalytic domain-containing protein</fullName>
    </recommendedName>
</protein>
<dbReference type="PANTHER" id="PTHR34853:SF1">
    <property type="entry name" value="LIPASE 5"/>
    <property type="match status" value="1"/>
</dbReference>
<evidence type="ECO:0000313" key="2">
    <source>
        <dbReference type="Proteomes" id="UP000039046"/>
    </source>
</evidence>
<dbReference type="InterPro" id="IPR029058">
    <property type="entry name" value="AB_hydrolase_fold"/>
</dbReference>
<dbReference type="PANTHER" id="PTHR34853">
    <property type="match status" value="1"/>
</dbReference>
<dbReference type="GO" id="GO:0016042">
    <property type="term" value="P:lipid catabolic process"/>
    <property type="evidence" value="ECO:0007669"/>
    <property type="project" value="InterPro"/>
</dbReference>
<dbReference type="GO" id="GO:0004806">
    <property type="term" value="F:triacylglycerol lipase activity"/>
    <property type="evidence" value="ECO:0007669"/>
    <property type="project" value="InterPro"/>
</dbReference>
<dbReference type="HOGENOM" id="CLU_1653376_0_0_1"/>